<reference evidence="2" key="2">
    <citation type="submission" date="2002-08" db="EMBL/GenBank/DDBJ databases">
        <title>Spodoptera littoralis nuclear polyhedrosis virus Pst I-J fragment encoding fgf, egt genes and 3 ORFs.</title>
        <authorList>
            <person name="Martin O."/>
            <person name="Smith I.R.L."/>
            <person name="Croizier L."/>
            <person name="Lopez-Ferber M."/>
            <person name="Durantel D."/>
            <person name="Hunter-Fugita F."/>
            <person name="Croizier G."/>
        </authorList>
    </citation>
    <scope>NUCLEOTIDE SEQUENCE</scope>
</reference>
<name>Q8JPR8_NPVSL</name>
<dbReference type="InterPro" id="IPR003497">
    <property type="entry name" value="BRO_N_domain"/>
</dbReference>
<accession>Q8JPR8</accession>
<organismHost>
    <name type="scientific">Lepidoptera</name>
    <name type="common">moths &amp; butterflies</name>
    <dbReference type="NCBI Taxonomy" id="7088"/>
</organismHost>
<feature type="domain" description="Bro-N" evidence="1">
    <location>
        <begin position="46"/>
        <end position="150"/>
    </location>
</feature>
<reference evidence="2" key="1">
    <citation type="journal article" date="2002" name="J. Gen. Virol.">
        <title>Characterization of pif, a gene required for the per os infectivity of Spodoptera littoralis nucleopolyhedrovirus.</title>
        <authorList>
            <person name="Kikhno I."/>
            <person name="Gutierrez S."/>
            <person name="Croizier L."/>
            <person name="Croizier G."/>
            <person name="Ferber M.L."/>
        </authorList>
    </citation>
    <scope>NUCLEOTIDE SEQUENCE</scope>
</reference>
<dbReference type="Pfam" id="PF02498">
    <property type="entry name" value="Bro-N"/>
    <property type="match status" value="1"/>
</dbReference>
<dbReference type="Pfam" id="PF12299">
    <property type="entry name" value="DUF3627"/>
    <property type="match status" value="1"/>
</dbReference>
<evidence type="ECO:0000313" key="2">
    <source>
        <dbReference type="EMBL" id="AAM93425.1"/>
    </source>
</evidence>
<proteinExistence type="predicted"/>
<sequence length="346" mass="40751">MNMFKNFIQKTFSILKTDDDDDDDDRELHIASSAAKRLGRKLLHFKNLFSFYIRYVIVEDAAWFVAHDFARGIGHDDVRDSHRYVEKRYRRSLDQLLNNDQDYVGGDATVWCIDKHGCLQLLDAIEDFEDKSDFTVWFLNDIVARLEKKDGEILNRILDSVEQIKRGDAEFRNTVVSNFKDYDIRLNSLSERIACLDRIDTLYDRLKEYTEHNKKQFPIASERQQQHDGRWIDNTAVVRYPRDLSKRPRLCVLIETNEDNGATIIKFIAGQHQYCDRQYRKRKFGQQLIYDNVHPNPQLEFIRLCEELESKNYKVTKLSRSSVRIDDLSLESAKSFVNNIISSSSQ</sequence>
<evidence type="ECO:0000259" key="1">
    <source>
        <dbReference type="PROSITE" id="PS51750"/>
    </source>
</evidence>
<dbReference type="PROSITE" id="PS51750">
    <property type="entry name" value="BRO_N"/>
    <property type="match status" value="1"/>
</dbReference>
<dbReference type="EMBL" id="AF527603">
    <property type="protein sequence ID" value="AAM93425.1"/>
    <property type="molecule type" value="Genomic_DNA"/>
</dbReference>
<organism evidence="2">
    <name type="scientific">Spodoptera littoralis nuclear polyhedrosis virus</name>
    <name type="common">SlNPV</name>
    <dbReference type="NCBI Taxonomy" id="10456"/>
    <lineage>
        <taxon>Viruses</taxon>
        <taxon>Viruses incertae sedis</taxon>
        <taxon>Naldaviricetes</taxon>
        <taxon>Lefavirales</taxon>
        <taxon>Baculoviridae</taxon>
        <taxon>Alphabaculovirus</taxon>
        <taxon>Alphabaculovirus splittoralis</taxon>
    </lineage>
</organism>
<protein>
    <submittedName>
        <fullName evidence="2">ORF 8</fullName>
    </submittedName>
</protein>
<dbReference type="InterPro" id="IPR022549">
    <property type="entry name" value="DUF3627"/>
</dbReference>